<evidence type="ECO:0000256" key="6">
    <source>
        <dbReference type="ARBA" id="ARBA00023132"/>
    </source>
</evidence>
<evidence type="ECO:0000313" key="10">
    <source>
        <dbReference type="Proteomes" id="UP000827721"/>
    </source>
</evidence>
<dbReference type="Gene3D" id="6.10.140.1350">
    <property type="match status" value="1"/>
</dbReference>
<keyword evidence="2" id="KW-0813">Transport</keyword>
<keyword evidence="10" id="KW-1185">Reference proteome</keyword>
<feature type="region of interest" description="Disordered" evidence="8">
    <location>
        <begin position="1"/>
        <end position="31"/>
    </location>
</feature>
<dbReference type="PANTHER" id="PTHR13437">
    <property type="entry name" value="NUCLEOPORIN P58/P45 NUCLEOPORIN-LIKE PROTEIN 1"/>
    <property type="match status" value="1"/>
</dbReference>
<evidence type="ECO:0000256" key="3">
    <source>
        <dbReference type="ARBA" id="ARBA00022816"/>
    </source>
</evidence>
<comment type="caution">
    <text evidence="9">The sequence shown here is derived from an EMBL/GenBank/DDBJ whole genome shotgun (WGS) entry which is preliminary data.</text>
</comment>
<reference evidence="9 10" key="1">
    <citation type="submission" date="2021-02" db="EMBL/GenBank/DDBJ databases">
        <title>Plant Genome Project.</title>
        <authorList>
            <person name="Zhang R.-G."/>
        </authorList>
    </citation>
    <scope>NUCLEOTIDE SEQUENCE [LARGE SCALE GENOMIC DNA]</scope>
    <source>
        <tissue evidence="9">Leaves</tissue>
    </source>
</reference>
<comment type="subcellular location">
    <subcellularLocation>
        <location evidence="1">Nucleus</location>
        <location evidence="1">Nuclear pore complex</location>
    </subcellularLocation>
</comment>
<dbReference type="Proteomes" id="UP000827721">
    <property type="component" value="Unassembled WGS sequence"/>
</dbReference>
<keyword evidence="5" id="KW-0811">Translocation</keyword>
<evidence type="ECO:0000256" key="5">
    <source>
        <dbReference type="ARBA" id="ARBA00023010"/>
    </source>
</evidence>
<dbReference type="InterPro" id="IPR024882">
    <property type="entry name" value="NUP58/p45/49"/>
</dbReference>
<feature type="compositionally biased region" description="Low complexity" evidence="8">
    <location>
        <begin position="1"/>
        <end position="28"/>
    </location>
</feature>
<evidence type="ECO:0000256" key="1">
    <source>
        <dbReference type="ARBA" id="ARBA00004567"/>
    </source>
</evidence>
<keyword evidence="4" id="KW-0653">Protein transport</keyword>
<feature type="compositionally biased region" description="Polar residues" evidence="8">
    <location>
        <begin position="375"/>
        <end position="404"/>
    </location>
</feature>
<evidence type="ECO:0000256" key="7">
    <source>
        <dbReference type="ARBA" id="ARBA00023242"/>
    </source>
</evidence>
<sequence length="591" mass="64863">MAFPLFSTPQPQQSQPLFQPQQQQAATFSKQPVKAPANYSTKWADLHPDSQKFLLQIEERILEYRDESQRLDQCSRLYDSSVSNEGFELDANHIVQELGGINTSMDRQKAQLQELMVVVKDMLRNTEVVVRSFMMLRPRFHHPNAGGASSTTAPSQGPGATATPGSTGQPTTTSIVPVFDFYRGIPKKPSPFLQQTIARFEKYLGECRQWIEELEQLLLLDTDRNSSHPGSSLLQSLPKIMANVHDFFVHVAAKCWNTLLMERMLYGKYLLALYEFHTIFIVDNTLKEWKPFATRGKVYEILVADGALCISLKDYDILFVLQAESIHQYVETMKKAYLADQRRRGDSNDPFLEADRRETAKLQAAAKRVHPTLHLPTNSQPSTQVAGLLTSAPTSGSGASVAPQTSATAPLASSGGGLSLFGTPSSTPASSMSSSLFATPTMSVPTSSLFGSSGASPQMSSSSLFAASTPSLFGNTAPAFGSTPSAGGSLFSTPFASALSLKARGYHSGSWLVAFKNFVWFNTNDIYSHPKVTKVLLRVLELALGLHLGFAFESEKISFFCTMISQSQDFFLSSDVADCESHVAIMLYNTF</sequence>
<evidence type="ECO:0000256" key="2">
    <source>
        <dbReference type="ARBA" id="ARBA00022448"/>
    </source>
</evidence>
<dbReference type="EMBL" id="JAFEMO010000008">
    <property type="protein sequence ID" value="KAH7566511.1"/>
    <property type="molecule type" value="Genomic_DNA"/>
</dbReference>
<feature type="region of interest" description="Disordered" evidence="8">
    <location>
        <begin position="144"/>
        <end position="171"/>
    </location>
</feature>
<gene>
    <name evidence="9" type="ORF">JRO89_XS08G0175800</name>
</gene>
<feature type="region of interest" description="Disordered" evidence="8">
    <location>
        <begin position="368"/>
        <end position="408"/>
    </location>
</feature>
<feature type="compositionally biased region" description="Low complexity" evidence="8">
    <location>
        <begin position="156"/>
        <end position="171"/>
    </location>
</feature>
<dbReference type="PANTHER" id="PTHR13437:SF2">
    <property type="entry name" value="NUCLEOPORIN P58_P45"/>
    <property type="match status" value="1"/>
</dbReference>
<protein>
    <submittedName>
        <fullName evidence="9">Uncharacterized protein</fullName>
    </submittedName>
</protein>
<evidence type="ECO:0000313" key="9">
    <source>
        <dbReference type="EMBL" id="KAH7566511.1"/>
    </source>
</evidence>
<evidence type="ECO:0000256" key="8">
    <source>
        <dbReference type="SAM" id="MobiDB-lite"/>
    </source>
</evidence>
<keyword evidence="7" id="KW-0539">Nucleus</keyword>
<keyword evidence="6" id="KW-0906">Nuclear pore complex</keyword>
<evidence type="ECO:0000256" key="4">
    <source>
        <dbReference type="ARBA" id="ARBA00022927"/>
    </source>
</evidence>
<organism evidence="9 10">
    <name type="scientific">Xanthoceras sorbifolium</name>
    <dbReference type="NCBI Taxonomy" id="99658"/>
    <lineage>
        <taxon>Eukaryota</taxon>
        <taxon>Viridiplantae</taxon>
        <taxon>Streptophyta</taxon>
        <taxon>Embryophyta</taxon>
        <taxon>Tracheophyta</taxon>
        <taxon>Spermatophyta</taxon>
        <taxon>Magnoliopsida</taxon>
        <taxon>eudicotyledons</taxon>
        <taxon>Gunneridae</taxon>
        <taxon>Pentapetalae</taxon>
        <taxon>rosids</taxon>
        <taxon>malvids</taxon>
        <taxon>Sapindales</taxon>
        <taxon>Sapindaceae</taxon>
        <taxon>Xanthoceroideae</taxon>
        <taxon>Xanthoceras</taxon>
    </lineage>
</organism>
<accession>A0ABQ8HQ85</accession>
<name>A0ABQ8HQ85_9ROSI</name>
<keyword evidence="3" id="KW-0509">mRNA transport</keyword>
<proteinExistence type="predicted"/>